<keyword evidence="1" id="KW-1133">Transmembrane helix</keyword>
<organism evidence="2 3">
    <name type="scientific">Oedothorax gibbosus</name>
    <dbReference type="NCBI Taxonomy" id="931172"/>
    <lineage>
        <taxon>Eukaryota</taxon>
        <taxon>Metazoa</taxon>
        <taxon>Ecdysozoa</taxon>
        <taxon>Arthropoda</taxon>
        <taxon>Chelicerata</taxon>
        <taxon>Arachnida</taxon>
        <taxon>Araneae</taxon>
        <taxon>Araneomorphae</taxon>
        <taxon>Entelegynae</taxon>
        <taxon>Araneoidea</taxon>
        <taxon>Linyphiidae</taxon>
        <taxon>Erigoninae</taxon>
        <taxon>Oedothorax</taxon>
    </lineage>
</organism>
<proteinExistence type="predicted"/>
<evidence type="ECO:0000313" key="2">
    <source>
        <dbReference type="EMBL" id="KAG8190616.1"/>
    </source>
</evidence>
<keyword evidence="1" id="KW-0812">Transmembrane</keyword>
<protein>
    <submittedName>
        <fullName evidence="2">Uncharacterized protein</fullName>
    </submittedName>
</protein>
<keyword evidence="1" id="KW-0472">Membrane</keyword>
<gene>
    <name evidence="2" type="ORF">JTE90_017880</name>
</gene>
<reference evidence="2 3" key="1">
    <citation type="journal article" date="2022" name="Nat. Ecol. Evol.">
        <title>A masculinizing supergene underlies an exaggerated male reproductive morph in a spider.</title>
        <authorList>
            <person name="Hendrickx F."/>
            <person name="De Corte Z."/>
            <person name="Sonet G."/>
            <person name="Van Belleghem S.M."/>
            <person name="Kostlbacher S."/>
            <person name="Vangestel C."/>
        </authorList>
    </citation>
    <scope>NUCLEOTIDE SEQUENCE [LARGE SCALE GENOMIC DNA]</scope>
    <source>
        <strain evidence="2">W744_W776</strain>
    </source>
</reference>
<keyword evidence="3" id="KW-1185">Reference proteome</keyword>
<dbReference type="Proteomes" id="UP000827092">
    <property type="component" value="Unassembled WGS sequence"/>
</dbReference>
<evidence type="ECO:0000313" key="3">
    <source>
        <dbReference type="Proteomes" id="UP000827092"/>
    </source>
</evidence>
<evidence type="ECO:0000256" key="1">
    <source>
        <dbReference type="SAM" id="Phobius"/>
    </source>
</evidence>
<dbReference type="AlphaFoldDB" id="A0AAV6V409"/>
<sequence length="470" mass="51404">MEDPYLHHPPPPAHGRTAGFLIAVPFVVCFSLFGVLNLVGGTALTVMSCRSERETKALASLHKIVRNFRIDEHIDPMRVVGIMLLVTGSLLVVIGLALGVTACRSVGEHERKRRRRQLQTSSTLPLYSLVDRRRTSASLTSFGPPPPPVNARCGKKRSLEKTVSPILEEPSGEYESLECERLAVEIHSISDTLSRNTSPCLQVFNRSEKLTKSQEMVPKDSTNALCKGMLPSIFAEVVCHPGKSEDIELAALSKSTESCQETTTEDSTNNSNSHKVFLKHSSTLTKVFSSSGYHASQQTKDVCESKLLEHLVLHSKTVPYKETLSEEGSNTEVLDSSINVSNVVDGSSIQATESVHQPETTTDPIFQSANFAGHEDTTPGWFNASLVTSNNSKIEASNSQVGSSNNSVIHVHSIEENLSRPNLDSSLSRFYFNGGDTQPFVSSDRTEVNIGCEEANNFTSWDSNNHSKDS</sequence>
<dbReference type="EMBL" id="JAFNEN010000179">
    <property type="protein sequence ID" value="KAG8190616.1"/>
    <property type="molecule type" value="Genomic_DNA"/>
</dbReference>
<feature type="transmembrane region" description="Helical" evidence="1">
    <location>
        <begin position="79"/>
        <end position="102"/>
    </location>
</feature>
<feature type="transmembrane region" description="Helical" evidence="1">
    <location>
        <begin position="20"/>
        <end position="46"/>
    </location>
</feature>
<accession>A0AAV6V409</accession>
<comment type="caution">
    <text evidence="2">The sequence shown here is derived from an EMBL/GenBank/DDBJ whole genome shotgun (WGS) entry which is preliminary data.</text>
</comment>
<name>A0AAV6V409_9ARAC</name>